<dbReference type="InterPro" id="IPR050723">
    <property type="entry name" value="CFA/CMAS"/>
</dbReference>
<dbReference type="RefSeq" id="WP_214389235.1">
    <property type="nucleotide sequence ID" value="NZ_JAFLWW010000003.1"/>
</dbReference>
<dbReference type="AlphaFoldDB" id="A0A9X1D408"/>
<gene>
    <name evidence="2" type="ORF">J1C56_11705</name>
</gene>
<dbReference type="GO" id="GO:0008168">
    <property type="term" value="F:methyltransferase activity"/>
    <property type="evidence" value="ECO:0007669"/>
    <property type="project" value="UniProtKB-KW"/>
</dbReference>
<reference evidence="2" key="1">
    <citation type="journal article" date="2021" name="Microorganisms">
        <title>Phylogenomic Reconstruction and Metabolic Potential of the Genus Aminobacter.</title>
        <authorList>
            <person name="Artuso I."/>
            <person name="Turrini P."/>
            <person name="Pirolo M."/>
            <person name="Lugli G.A."/>
            <person name="Ventura M."/>
            <person name="Visca P."/>
        </authorList>
    </citation>
    <scope>NUCLEOTIDE SEQUENCE</scope>
    <source>
        <strain evidence="2">LMG 26462</strain>
    </source>
</reference>
<dbReference type="PANTHER" id="PTHR43667:SF2">
    <property type="entry name" value="FATTY ACID C-METHYL TRANSFERASE"/>
    <property type="match status" value="1"/>
</dbReference>
<keyword evidence="3" id="KW-1185">Reference proteome</keyword>
<evidence type="ECO:0000259" key="1">
    <source>
        <dbReference type="Pfam" id="PF13649"/>
    </source>
</evidence>
<dbReference type="PANTHER" id="PTHR43667">
    <property type="entry name" value="CYCLOPROPANE-FATTY-ACYL-PHOSPHOLIPID SYNTHASE"/>
    <property type="match status" value="1"/>
</dbReference>
<dbReference type="GO" id="GO:0032259">
    <property type="term" value="P:methylation"/>
    <property type="evidence" value="ECO:0007669"/>
    <property type="project" value="UniProtKB-KW"/>
</dbReference>
<protein>
    <submittedName>
        <fullName evidence="2">Class I SAM-dependent methyltransferase</fullName>
    </submittedName>
</protein>
<dbReference type="InterPro" id="IPR029063">
    <property type="entry name" value="SAM-dependent_MTases_sf"/>
</dbReference>
<comment type="caution">
    <text evidence="2">The sequence shown here is derived from an EMBL/GenBank/DDBJ whole genome shotgun (WGS) entry which is preliminary data.</text>
</comment>
<feature type="domain" description="Methyltransferase" evidence="1">
    <location>
        <begin position="51"/>
        <end position="136"/>
    </location>
</feature>
<keyword evidence="2" id="KW-0489">Methyltransferase</keyword>
<dbReference type="Gene3D" id="3.40.50.150">
    <property type="entry name" value="Vaccinia Virus protein VP39"/>
    <property type="match status" value="1"/>
</dbReference>
<proteinExistence type="predicted"/>
<organism evidence="2 3">
    <name type="scientific">Aminobacter anthyllidis</name>
    <dbReference type="NCBI Taxonomy" id="1035067"/>
    <lineage>
        <taxon>Bacteria</taxon>
        <taxon>Pseudomonadati</taxon>
        <taxon>Pseudomonadota</taxon>
        <taxon>Alphaproteobacteria</taxon>
        <taxon>Hyphomicrobiales</taxon>
        <taxon>Phyllobacteriaceae</taxon>
        <taxon>Aminobacter</taxon>
    </lineage>
</organism>
<dbReference type="CDD" id="cd02440">
    <property type="entry name" value="AdoMet_MTases"/>
    <property type="match status" value="1"/>
</dbReference>
<evidence type="ECO:0000313" key="2">
    <source>
        <dbReference type="EMBL" id="MBT1156255.1"/>
    </source>
</evidence>
<dbReference type="SUPFAM" id="SSF53335">
    <property type="entry name" value="S-adenosyl-L-methionine-dependent methyltransferases"/>
    <property type="match status" value="1"/>
</dbReference>
<reference evidence="2" key="2">
    <citation type="submission" date="2021-03" db="EMBL/GenBank/DDBJ databases">
        <authorList>
            <person name="Artuso I."/>
            <person name="Turrini P."/>
            <person name="Pirolo M."/>
            <person name="Lugli G.A."/>
            <person name="Ventura M."/>
            <person name="Visca P."/>
        </authorList>
    </citation>
    <scope>NUCLEOTIDE SEQUENCE</scope>
    <source>
        <strain evidence="2">LMG 26462</strain>
    </source>
</reference>
<sequence>MSAPELSAGHSGLMDSVYRHQRHIYDLTRKYYLLGRDRMISELAPPMSGTVLELGCGTGRNLILAARRFPNAHFYGLDISAEMLVTARASIARAGLSDRISLAQADATSFDAAALFGRGGFDRVFVSYALSMIPGWERSVSAALTASAGSVHIVDFGQQEGLPGWFRKLLRGWLARFHVTPRETMAAEIAAQARAAGKSCRFTSLYRGYAWLVVVGGPKPI</sequence>
<evidence type="ECO:0000313" key="3">
    <source>
        <dbReference type="Proteomes" id="UP001138921"/>
    </source>
</evidence>
<keyword evidence="2" id="KW-0808">Transferase</keyword>
<dbReference type="Proteomes" id="UP001138921">
    <property type="component" value="Unassembled WGS sequence"/>
</dbReference>
<accession>A0A9X1D408</accession>
<dbReference type="EMBL" id="JAFLWW010000003">
    <property type="protein sequence ID" value="MBT1156255.1"/>
    <property type="molecule type" value="Genomic_DNA"/>
</dbReference>
<dbReference type="Pfam" id="PF13649">
    <property type="entry name" value="Methyltransf_25"/>
    <property type="match status" value="1"/>
</dbReference>
<name>A0A9X1D408_9HYPH</name>
<dbReference type="InterPro" id="IPR041698">
    <property type="entry name" value="Methyltransf_25"/>
</dbReference>